<accession>A0ABS4JJN4</accession>
<sequence>MTHPEDNDPKYYQGSDNNGQDDKEDKRGEIGLGRKALQKNVNPDGGDIPNAYTNIAKEE</sequence>
<proteinExistence type="predicted"/>
<keyword evidence="3" id="KW-1185">Reference proteome</keyword>
<name>A0ABS4JJN4_9BACL</name>
<evidence type="ECO:0000256" key="1">
    <source>
        <dbReference type="SAM" id="MobiDB-lite"/>
    </source>
</evidence>
<dbReference type="EMBL" id="JAGGLD010000005">
    <property type="protein sequence ID" value="MBP2001921.1"/>
    <property type="molecule type" value="Genomic_DNA"/>
</dbReference>
<gene>
    <name evidence="2" type="ORF">J2Z69_002977</name>
</gene>
<dbReference type="RefSeq" id="WP_209864097.1">
    <property type="nucleotide sequence ID" value="NZ_JAGGLD010000005.1"/>
</dbReference>
<comment type="caution">
    <text evidence="2">The sequence shown here is derived from an EMBL/GenBank/DDBJ whole genome shotgun (WGS) entry which is preliminary data.</text>
</comment>
<evidence type="ECO:0000313" key="3">
    <source>
        <dbReference type="Proteomes" id="UP001519288"/>
    </source>
</evidence>
<protein>
    <submittedName>
        <fullName evidence="2">Uncharacterized protein</fullName>
    </submittedName>
</protein>
<reference evidence="2 3" key="1">
    <citation type="submission" date="2021-03" db="EMBL/GenBank/DDBJ databases">
        <title>Genomic Encyclopedia of Type Strains, Phase IV (KMG-IV): sequencing the most valuable type-strain genomes for metagenomic binning, comparative biology and taxonomic classification.</title>
        <authorList>
            <person name="Goeker M."/>
        </authorList>
    </citation>
    <scope>NUCLEOTIDE SEQUENCE [LARGE SCALE GENOMIC DNA]</scope>
    <source>
        <strain evidence="2 3">DSM 26806</strain>
    </source>
</reference>
<organism evidence="2 3">
    <name type="scientific">Paenibacillus shirakamiensis</name>
    <dbReference type="NCBI Taxonomy" id="1265935"/>
    <lineage>
        <taxon>Bacteria</taxon>
        <taxon>Bacillati</taxon>
        <taxon>Bacillota</taxon>
        <taxon>Bacilli</taxon>
        <taxon>Bacillales</taxon>
        <taxon>Paenibacillaceae</taxon>
        <taxon>Paenibacillus</taxon>
    </lineage>
</organism>
<feature type="region of interest" description="Disordered" evidence="1">
    <location>
        <begin position="1"/>
        <end position="59"/>
    </location>
</feature>
<dbReference type="Proteomes" id="UP001519288">
    <property type="component" value="Unassembled WGS sequence"/>
</dbReference>
<evidence type="ECO:0000313" key="2">
    <source>
        <dbReference type="EMBL" id="MBP2001921.1"/>
    </source>
</evidence>
<feature type="compositionally biased region" description="Basic and acidic residues" evidence="1">
    <location>
        <begin position="20"/>
        <end position="29"/>
    </location>
</feature>